<keyword evidence="1" id="KW-0472">Membrane</keyword>
<keyword evidence="1" id="KW-1133">Transmembrane helix</keyword>
<protein>
    <submittedName>
        <fullName evidence="2">Uncharacterized protein</fullName>
    </submittedName>
</protein>
<proteinExistence type="predicted"/>
<dbReference type="AlphaFoldDB" id="A0A7T0G2F6"/>
<evidence type="ECO:0000313" key="3">
    <source>
        <dbReference type="Proteomes" id="UP000594464"/>
    </source>
</evidence>
<dbReference type="EMBL" id="CP048620">
    <property type="protein sequence ID" value="QPJ64295.1"/>
    <property type="molecule type" value="Genomic_DNA"/>
</dbReference>
<evidence type="ECO:0000256" key="1">
    <source>
        <dbReference type="SAM" id="Phobius"/>
    </source>
</evidence>
<dbReference type="KEGG" id="nva:G3M78_02340"/>
<reference evidence="3" key="1">
    <citation type="submission" date="2020-02" db="EMBL/GenBank/DDBJ databases">
        <title>Genomic and physiological characterization of two novel Nitrospinaceae genera.</title>
        <authorList>
            <person name="Mueller A.J."/>
            <person name="Jung M.-Y."/>
            <person name="Strachan C.R."/>
            <person name="Herbold C.W."/>
            <person name="Kirkegaard R.H."/>
            <person name="Daims H."/>
        </authorList>
    </citation>
    <scope>NUCLEOTIDE SEQUENCE [LARGE SCALE GENOMIC DNA]</scope>
</reference>
<sequence>MQTIIDFIGSLPPLLQLLAGVFGTLAIIKTLMIVVDFIEDRREGKG</sequence>
<name>A0A7T0G2F6_9BACT</name>
<dbReference type="Proteomes" id="UP000594464">
    <property type="component" value="Chromosome"/>
</dbReference>
<accession>A0A7T0G2F6</accession>
<organism evidence="2 3">
    <name type="scientific">Candidatus Nitrohelix vancouverensis</name>
    <dbReference type="NCBI Taxonomy" id="2705534"/>
    <lineage>
        <taxon>Bacteria</taxon>
        <taxon>Pseudomonadati</taxon>
        <taxon>Nitrospinota/Tectimicrobiota group</taxon>
        <taxon>Nitrospinota</taxon>
        <taxon>Nitrospinia</taxon>
        <taxon>Nitrospinales</taxon>
        <taxon>Nitrospinaceae</taxon>
        <taxon>Candidatus Nitrohelix</taxon>
    </lineage>
</organism>
<evidence type="ECO:0000313" key="2">
    <source>
        <dbReference type="EMBL" id="QPJ64295.1"/>
    </source>
</evidence>
<feature type="transmembrane region" description="Helical" evidence="1">
    <location>
        <begin position="17"/>
        <end position="38"/>
    </location>
</feature>
<gene>
    <name evidence="2" type="ORF">G3M78_02340</name>
</gene>
<keyword evidence="1" id="KW-0812">Transmembrane</keyword>